<evidence type="ECO:0000313" key="2">
    <source>
        <dbReference type="Proteomes" id="UP000237347"/>
    </source>
</evidence>
<dbReference type="Proteomes" id="UP000237347">
    <property type="component" value="Unassembled WGS sequence"/>
</dbReference>
<keyword evidence="2" id="KW-1185">Reference proteome</keyword>
<evidence type="ECO:0000313" key="1">
    <source>
        <dbReference type="EMBL" id="KAK7850889.1"/>
    </source>
</evidence>
<accession>A0AAW0LJ02</accession>
<dbReference type="EMBL" id="PKMF04000094">
    <property type="protein sequence ID" value="KAK7850889.1"/>
    <property type="molecule type" value="Genomic_DNA"/>
</dbReference>
<proteinExistence type="predicted"/>
<gene>
    <name evidence="1" type="ORF">CFP56_043489</name>
</gene>
<sequence length="36" mass="4059">MGFKSKQQSAQLTLIDQGFLAQRRGQNGMHGKRLKV</sequence>
<protein>
    <submittedName>
        <fullName evidence="1">Uncharacterized protein</fullName>
    </submittedName>
</protein>
<dbReference type="AlphaFoldDB" id="A0AAW0LJ02"/>
<comment type="caution">
    <text evidence="1">The sequence shown here is derived from an EMBL/GenBank/DDBJ whole genome shotgun (WGS) entry which is preliminary data.</text>
</comment>
<organism evidence="1 2">
    <name type="scientific">Quercus suber</name>
    <name type="common">Cork oak</name>
    <dbReference type="NCBI Taxonomy" id="58331"/>
    <lineage>
        <taxon>Eukaryota</taxon>
        <taxon>Viridiplantae</taxon>
        <taxon>Streptophyta</taxon>
        <taxon>Embryophyta</taxon>
        <taxon>Tracheophyta</taxon>
        <taxon>Spermatophyta</taxon>
        <taxon>Magnoliopsida</taxon>
        <taxon>eudicotyledons</taxon>
        <taxon>Gunneridae</taxon>
        <taxon>Pentapetalae</taxon>
        <taxon>rosids</taxon>
        <taxon>fabids</taxon>
        <taxon>Fagales</taxon>
        <taxon>Fagaceae</taxon>
        <taxon>Quercus</taxon>
    </lineage>
</organism>
<name>A0AAW0LJ02_QUESU</name>
<reference evidence="1 2" key="1">
    <citation type="journal article" date="2018" name="Sci. Data">
        <title>The draft genome sequence of cork oak.</title>
        <authorList>
            <person name="Ramos A.M."/>
            <person name="Usie A."/>
            <person name="Barbosa P."/>
            <person name="Barros P.M."/>
            <person name="Capote T."/>
            <person name="Chaves I."/>
            <person name="Simoes F."/>
            <person name="Abreu I."/>
            <person name="Carrasquinho I."/>
            <person name="Faro C."/>
            <person name="Guimaraes J.B."/>
            <person name="Mendonca D."/>
            <person name="Nobrega F."/>
            <person name="Rodrigues L."/>
            <person name="Saibo N.J.M."/>
            <person name="Varela M.C."/>
            <person name="Egas C."/>
            <person name="Matos J."/>
            <person name="Miguel C.M."/>
            <person name="Oliveira M.M."/>
            <person name="Ricardo C.P."/>
            <person name="Goncalves S."/>
        </authorList>
    </citation>
    <scope>NUCLEOTIDE SEQUENCE [LARGE SCALE GENOMIC DNA]</scope>
    <source>
        <strain evidence="2">cv. HL8</strain>
    </source>
</reference>